<organism evidence="2 3">
    <name type="scientific">Robbsia andropogonis</name>
    <dbReference type="NCBI Taxonomy" id="28092"/>
    <lineage>
        <taxon>Bacteria</taxon>
        <taxon>Pseudomonadati</taxon>
        <taxon>Pseudomonadota</taxon>
        <taxon>Betaproteobacteria</taxon>
        <taxon>Burkholderiales</taxon>
        <taxon>Burkholderiaceae</taxon>
        <taxon>Robbsia</taxon>
    </lineage>
</organism>
<dbReference type="STRING" id="28092.WM40_14300"/>
<dbReference type="AlphaFoldDB" id="A0A0F5K044"/>
<feature type="transmembrane region" description="Helical" evidence="1">
    <location>
        <begin position="13"/>
        <end position="32"/>
    </location>
</feature>
<accession>A0A0F5K044</accession>
<name>A0A0F5K044_9BURK</name>
<dbReference type="EMBL" id="LAQU01000014">
    <property type="protein sequence ID" value="KKB62932.1"/>
    <property type="molecule type" value="Genomic_DNA"/>
</dbReference>
<keyword evidence="3" id="KW-1185">Reference proteome</keyword>
<keyword evidence="1" id="KW-1133">Transmembrane helix</keyword>
<proteinExistence type="predicted"/>
<keyword evidence="1" id="KW-0812">Transmembrane</keyword>
<dbReference type="PATRIC" id="fig|28092.6.peg.3376"/>
<evidence type="ECO:0000313" key="3">
    <source>
        <dbReference type="Proteomes" id="UP000033618"/>
    </source>
</evidence>
<reference evidence="2 3" key="1">
    <citation type="submission" date="2015-03" db="EMBL/GenBank/DDBJ databases">
        <title>Draft Genome Sequence of Burkholderia andropogonis type strain ICMP2807, isolated from Sorghum bicolor.</title>
        <authorList>
            <person name="Lopes-Santos L."/>
            <person name="Castro D.B."/>
            <person name="Ottoboni L.M."/>
            <person name="Park D."/>
            <person name="Weirc B.S."/>
            <person name="Destefano S.A."/>
        </authorList>
    </citation>
    <scope>NUCLEOTIDE SEQUENCE [LARGE SCALE GENOMIC DNA]</scope>
    <source>
        <strain evidence="2 3">ICMP2807</strain>
    </source>
</reference>
<protein>
    <submittedName>
        <fullName evidence="2">Uncharacterized protein</fullName>
    </submittedName>
</protein>
<evidence type="ECO:0000256" key="1">
    <source>
        <dbReference type="SAM" id="Phobius"/>
    </source>
</evidence>
<keyword evidence="1" id="KW-0472">Membrane</keyword>
<gene>
    <name evidence="2" type="ORF">WM40_14300</name>
</gene>
<evidence type="ECO:0000313" key="2">
    <source>
        <dbReference type="EMBL" id="KKB62932.1"/>
    </source>
</evidence>
<comment type="caution">
    <text evidence="2">The sequence shown here is derived from an EMBL/GenBank/DDBJ whole genome shotgun (WGS) entry which is preliminary data.</text>
</comment>
<dbReference type="Proteomes" id="UP000033618">
    <property type="component" value="Unassembled WGS sequence"/>
</dbReference>
<sequence length="68" mass="7957">MPYCARQVHDANVLLPLLMASAVAYGFTVLLMRRSILTEKIARQHQSIQLRRSLFLWLDARMHCTFPR</sequence>